<dbReference type="EMBL" id="JAPDRL010000016">
    <property type="protein sequence ID" value="KAJ9666810.1"/>
    <property type="molecule type" value="Genomic_DNA"/>
</dbReference>
<sequence>MATPQPQQDIIQVRTWCLVCHAHDQCSRHNNSAQVVVRSTQSYDDSETVIRTLRLPAEIQIEIFGRMEPAAFINLAFTVPAVKQLWKQNGAATMRKMFTHKLRLESQVFSTARRNWSTCWGGLLWAGHVNNSWQLLKLLSLIKEVNFHATIFLLRHFSISPAQGHLIHYGITMLWLLFATTPACSDRVQEPWNYYQFLSAYNRQQIDDFLTLLAKAILKKFPIPWPAAMPQRLVDELIISQIELLVAKRLGLPYLQRGLRNLREQVFAAERPRPKRAFGRGDFWNYVYYDARLRFIYFDSRSYTVTFTGTRLNGSLLAGLAPGPGWQPDMLQGMGLVNSNPTVRLDWRVFAQQTIGQFGFQAPRLDHFDYARLPGTLGIAYMFDMAEWRYERAEEKRVRTRRELAAKTKLLGHHPLAIKRKHSCDGDEYVYDYPKRVSIFRFSFLNRPSYNSVDWITIRMARLSLEDTGKEKR</sequence>
<accession>A0ABQ9NWQ1</accession>
<comment type="caution">
    <text evidence="2">The sequence shown here is derived from an EMBL/GenBank/DDBJ whole genome shotgun (WGS) entry which is preliminary data.</text>
</comment>
<dbReference type="Proteomes" id="UP001172684">
    <property type="component" value="Unassembled WGS sequence"/>
</dbReference>
<evidence type="ECO:0000313" key="2">
    <source>
        <dbReference type="EMBL" id="KAJ9666810.1"/>
    </source>
</evidence>
<gene>
    <name evidence="2" type="ORF">H2201_002943</name>
</gene>
<keyword evidence="3" id="KW-1185">Reference proteome</keyword>
<name>A0ABQ9NWQ1_9PEZI</name>
<evidence type="ECO:0008006" key="4">
    <source>
        <dbReference type="Google" id="ProtNLM"/>
    </source>
</evidence>
<protein>
    <recommendedName>
        <fullName evidence="4">F-box domain-containing protein</fullName>
    </recommendedName>
</protein>
<evidence type="ECO:0000256" key="1">
    <source>
        <dbReference type="SAM" id="Coils"/>
    </source>
</evidence>
<organism evidence="2 3">
    <name type="scientific">Coniosporium apollinis</name>
    <dbReference type="NCBI Taxonomy" id="61459"/>
    <lineage>
        <taxon>Eukaryota</taxon>
        <taxon>Fungi</taxon>
        <taxon>Dikarya</taxon>
        <taxon>Ascomycota</taxon>
        <taxon>Pezizomycotina</taxon>
        <taxon>Dothideomycetes</taxon>
        <taxon>Dothideomycetes incertae sedis</taxon>
        <taxon>Coniosporium</taxon>
    </lineage>
</organism>
<reference evidence="2" key="1">
    <citation type="submission" date="2022-10" db="EMBL/GenBank/DDBJ databases">
        <title>Culturing micro-colonial fungi from biological soil crusts in the Mojave desert and describing Neophaeococcomyces mojavensis, and introducing the new genera and species Taxawa tesnikishii.</title>
        <authorList>
            <person name="Kurbessoian T."/>
            <person name="Stajich J.E."/>
        </authorList>
    </citation>
    <scope>NUCLEOTIDE SEQUENCE</scope>
    <source>
        <strain evidence="2">TK_1</strain>
    </source>
</reference>
<feature type="coiled-coil region" evidence="1">
    <location>
        <begin position="383"/>
        <end position="410"/>
    </location>
</feature>
<proteinExistence type="predicted"/>
<evidence type="ECO:0000313" key="3">
    <source>
        <dbReference type="Proteomes" id="UP001172684"/>
    </source>
</evidence>
<keyword evidence="1" id="KW-0175">Coiled coil</keyword>